<evidence type="ECO:0000313" key="1">
    <source>
        <dbReference type="EMBL" id="AKU90501.1"/>
    </source>
</evidence>
<dbReference type="InterPro" id="IPR007402">
    <property type="entry name" value="DUF455"/>
</dbReference>
<sequence length="271" mass="30492">MKTVNELCRTILESGDLASKLLSPRDIPRLDDPMAPALHIDRPARGPSIRMRGGSERLPRLGELTGEGSRAVTLARFAHHEMMAVELFAWALLRWPEMPAPLRRGMLHALADEQEHLALYVARLEALGSRLEDHVLSDYFWQHVPAIEASANGPLAFLCSVGLTFEQANLDFSLLYRDAFRAAGDEECAKVMQRVHDDEQSHVKLAATWLARLKDPAQSDVEAYREAVPFPLSAARAKGRRFDVPSRRRAGLSEEMIEHVRNARPYERSEP</sequence>
<dbReference type="RefSeq" id="WP_050724946.1">
    <property type="nucleotide sequence ID" value="NZ_CP012332.1"/>
</dbReference>
<evidence type="ECO:0000313" key="2">
    <source>
        <dbReference type="Proteomes" id="UP000055590"/>
    </source>
</evidence>
<gene>
    <name evidence="1" type="ORF">AKJ08_0888</name>
</gene>
<accession>A0A0K1PAR3</accession>
<proteinExistence type="predicted"/>
<dbReference type="STRING" id="1391653.AKJ08_0888"/>
<dbReference type="PANTHER" id="PTHR42782:SF2">
    <property type="entry name" value="3-OXOACYL-[ACYL-CARRIER-PROTEIN] SYNTHASE-LIKE PROTEIN"/>
    <property type="match status" value="1"/>
</dbReference>
<dbReference type="Pfam" id="PF04305">
    <property type="entry name" value="DUF455"/>
    <property type="match status" value="1"/>
</dbReference>
<keyword evidence="2" id="KW-1185">Reference proteome</keyword>
<protein>
    <submittedName>
        <fullName evidence="1">Uncharacterized protein</fullName>
    </submittedName>
</protein>
<reference evidence="1 2" key="1">
    <citation type="submission" date="2015-08" db="EMBL/GenBank/DDBJ databases">
        <authorList>
            <person name="Babu N.S."/>
            <person name="Beckwith C.J."/>
            <person name="Beseler K.G."/>
            <person name="Brison A."/>
            <person name="Carone J.V."/>
            <person name="Caskin T.P."/>
            <person name="Diamond M."/>
            <person name="Durham M.E."/>
            <person name="Foxe J.M."/>
            <person name="Go M."/>
            <person name="Henderson B.A."/>
            <person name="Jones I.B."/>
            <person name="McGettigan J.A."/>
            <person name="Micheletti S.J."/>
            <person name="Nasrallah M.E."/>
            <person name="Ortiz D."/>
            <person name="Piller C.R."/>
            <person name="Privatt S.R."/>
            <person name="Schneider S.L."/>
            <person name="Sharp S."/>
            <person name="Smith T.C."/>
            <person name="Stanton J.D."/>
            <person name="Ullery H.E."/>
            <person name="Wilson R.J."/>
            <person name="Serrano M.G."/>
            <person name="Buck G."/>
            <person name="Lee V."/>
            <person name="Wang Y."/>
            <person name="Carvalho R."/>
            <person name="Voegtly L."/>
            <person name="Shi R."/>
            <person name="Duckworth R."/>
            <person name="Johnson A."/>
            <person name="Loviza R."/>
            <person name="Walstead R."/>
            <person name="Shah Z."/>
            <person name="Kiflezghi M."/>
            <person name="Wade K."/>
            <person name="Ball S.L."/>
            <person name="Bradley K.W."/>
            <person name="Asai D.J."/>
            <person name="Bowman C.A."/>
            <person name="Russell D.A."/>
            <person name="Pope W.H."/>
            <person name="Jacobs-Sera D."/>
            <person name="Hendrix R.W."/>
            <person name="Hatfull G.F."/>
        </authorList>
    </citation>
    <scope>NUCLEOTIDE SEQUENCE [LARGE SCALE GENOMIC DNA]</scope>
    <source>
        <strain evidence="1 2">DSM 27710</strain>
    </source>
</reference>
<dbReference type="Proteomes" id="UP000055590">
    <property type="component" value="Chromosome"/>
</dbReference>
<organism evidence="1 2">
    <name type="scientific">Vulgatibacter incomptus</name>
    <dbReference type="NCBI Taxonomy" id="1391653"/>
    <lineage>
        <taxon>Bacteria</taxon>
        <taxon>Pseudomonadati</taxon>
        <taxon>Myxococcota</taxon>
        <taxon>Myxococcia</taxon>
        <taxon>Myxococcales</taxon>
        <taxon>Cystobacterineae</taxon>
        <taxon>Vulgatibacteraceae</taxon>
        <taxon>Vulgatibacter</taxon>
    </lineage>
</organism>
<dbReference type="PANTHER" id="PTHR42782">
    <property type="entry name" value="SI:CH73-314G15.3"/>
    <property type="match status" value="1"/>
</dbReference>
<dbReference type="InterPro" id="IPR009078">
    <property type="entry name" value="Ferritin-like_SF"/>
</dbReference>
<name>A0A0K1PAR3_9BACT</name>
<dbReference type="CDD" id="cd00657">
    <property type="entry name" value="Ferritin_like"/>
    <property type="match status" value="1"/>
</dbReference>
<dbReference type="EMBL" id="CP012332">
    <property type="protein sequence ID" value="AKU90501.1"/>
    <property type="molecule type" value="Genomic_DNA"/>
</dbReference>
<dbReference type="SUPFAM" id="SSF47240">
    <property type="entry name" value="Ferritin-like"/>
    <property type="match status" value="1"/>
</dbReference>
<dbReference type="AlphaFoldDB" id="A0A0K1PAR3"/>
<dbReference type="KEGG" id="vin:AKJ08_0888"/>